<accession>A0A4Y2RL58</accession>
<feature type="region of interest" description="Disordered" evidence="1">
    <location>
        <begin position="1"/>
        <end position="24"/>
    </location>
</feature>
<comment type="caution">
    <text evidence="2">The sequence shown here is derived from an EMBL/GenBank/DDBJ whole genome shotgun (WGS) entry which is preliminary data.</text>
</comment>
<gene>
    <name evidence="2" type="ORF">AVEN_31683_1</name>
</gene>
<dbReference type="EMBL" id="BGPR01017568">
    <property type="protein sequence ID" value="GBN76537.1"/>
    <property type="molecule type" value="Genomic_DNA"/>
</dbReference>
<keyword evidence="3" id="KW-1185">Reference proteome</keyword>
<organism evidence="2 3">
    <name type="scientific">Araneus ventricosus</name>
    <name type="common">Orbweaver spider</name>
    <name type="synonym">Epeira ventricosa</name>
    <dbReference type="NCBI Taxonomy" id="182803"/>
    <lineage>
        <taxon>Eukaryota</taxon>
        <taxon>Metazoa</taxon>
        <taxon>Ecdysozoa</taxon>
        <taxon>Arthropoda</taxon>
        <taxon>Chelicerata</taxon>
        <taxon>Arachnida</taxon>
        <taxon>Araneae</taxon>
        <taxon>Araneomorphae</taxon>
        <taxon>Entelegynae</taxon>
        <taxon>Araneoidea</taxon>
        <taxon>Araneidae</taxon>
        <taxon>Araneus</taxon>
    </lineage>
</organism>
<name>A0A4Y2RL58_ARAVE</name>
<sequence>MHRRTSEVCYMSRKHKGAPPHGRGSAACLQEAIMRTAATSEAGLCGSRNIYAPPQQVKASYLPGRYAPPRQVRQAVYRILTKTETSITLTENGKKIVNS</sequence>
<evidence type="ECO:0000256" key="1">
    <source>
        <dbReference type="SAM" id="MobiDB-lite"/>
    </source>
</evidence>
<reference evidence="2 3" key="1">
    <citation type="journal article" date="2019" name="Sci. Rep.">
        <title>Orb-weaving spider Araneus ventricosus genome elucidates the spidroin gene catalogue.</title>
        <authorList>
            <person name="Kono N."/>
            <person name="Nakamura H."/>
            <person name="Ohtoshi R."/>
            <person name="Moran D.A.P."/>
            <person name="Shinohara A."/>
            <person name="Yoshida Y."/>
            <person name="Fujiwara M."/>
            <person name="Mori M."/>
            <person name="Tomita M."/>
            <person name="Arakawa K."/>
        </authorList>
    </citation>
    <scope>NUCLEOTIDE SEQUENCE [LARGE SCALE GENOMIC DNA]</scope>
</reference>
<evidence type="ECO:0000313" key="3">
    <source>
        <dbReference type="Proteomes" id="UP000499080"/>
    </source>
</evidence>
<dbReference type="AlphaFoldDB" id="A0A4Y2RL58"/>
<dbReference type="Proteomes" id="UP000499080">
    <property type="component" value="Unassembled WGS sequence"/>
</dbReference>
<evidence type="ECO:0000313" key="2">
    <source>
        <dbReference type="EMBL" id="GBN76537.1"/>
    </source>
</evidence>
<proteinExistence type="predicted"/>
<protein>
    <submittedName>
        <fullName evidence="2">Uncharacterized protein</fullName>
    </submittedName>
</protein>